<dbReference type="Gene3D" id="3.40.50.720">
    <property type="entry name" value="NAD(P)-binding Rossmann-like Domain"/>
    <property type="match status" value="1"/>
</dbReference>
<keyword evidence="4" id="KW-1185">Reference proteome</keyword>
<accession>A0ABZ3J040</accession>
<proteinExistence type="predicted"/>
<reference evidence="3" key="1">
    <citation type="submission" date="2024-05" db="EMBL/GenBank/DDBJ databases">
        <title>Isolation and characterization of Sporomusa carbonis sp. nov., a carboxydotrophic hydrogenogen in the genus of Sporomusa isolated from a charcoal burning pile.</title>
        <authorList>
            <person name="Boeer T."/>
            <person name="Rosenbaum F."/>
            <person name="Eysell L."/>
            <person name="Mueller V."/>
            <person name="Daniel R."/>
            <person name="Poehlein A."/>
        </authorList>
    </citation>
    <scope>NUCLEOTIDE SEQUENCE [LARGE SCALE GENOMIC DNA]</scope>
    <source>
        <strain evidence="3">DSM 3132</strain>
    </source>
</reference>
<evidence type="ECO:0000313" key="4">
    <source>
        <dbReference type="Proteomes" id="UP000216052"/>
    </source>
</evidence>
<evidence type="ECO:0000259" key="2">
    <source>
        <dbReference type="Pfam" id="PF13478"/>
    </source>
</evidence>
<name>A0ABZ3J040_SPOA4</name>
<protein>
    <recommendedName>
        <fullName evidence="5">Xanthine dehydrogenase</fullName>
    </recommendedName>
</protein>
<organism evidence="3 4">
    <name type="scientific">Sporomusa acidovorans (strain ATCC 49682 / DSM 3132 / Mol)</name>
    <dbReference type="NCBI Taxonomy" id="1123286"/>
    <lineage>
        <taxon>Bacteria</taxon>
        <taxon>Bacillati</taxon>
        <taxon>Bacillota</taxon>
        <taxon>Negativicutes</taxon>
        <taxon>Selenomonadales</taxon>
        <taxon>Sporomusaceae</taxon>
        <taxon>Sporomusa</taxon>
    </lineage>
</organism>
<evidence type="ECO:0000313" key="3">
    <source>
        <dbReference type="EMBL" id="XFO71693.1"/>
    </source>
</evidence>
<dbReference type="EMBL" id="CP155571">
    <property type="protein sequence ID" value="XFO71693.1"/>
    <property type="molecule type" value="Genomic_DNA"/>
</dbReference>
<dbReference type="PANTHER" id="PTHR30388:SF6">
    <property type="entry name" value="XANTHINE DEHYDROGENASE SUBUNIT A-RELATED"/>
    <property type="match status" value="1"/>
</dbReference>
<dbReference type="Pfam" id="PF13478">
    <property type="entry name" value="XdhC_C"/>
    <property type="match status" value="1"/>
</dbReference>
<dbReference type="PANTHER" id="PTHR30388">
    <property type="entry name" value="ALDEHYDE OXIDOREDUCTASE MOLYBDENUM COFACTOR ASSEMBLY PROTEIN"/>
    <property type="match status" value="1"/>
</dbReference>
<dbReference type="InterPro" id="IPR027051">
    <property type="entry name" value="XdhC_Rossmann_dom"/>
</dbReference>
<dbReference type="RefSeq" id="WP_093794571.1">
    <property type="nucleotide sequence ID" value="NZ_CP155571.1"/>
</dbReference>
<sequence>MNIYQSVLQKLNSGEKIVLVACMKNDGGRRFFSEKHYYTEADITAPGFGGQLAKNVYEGINQSLATGEIKIIENQESDVIIVEPFFPQPQLIVLGGGHIAKPLTEFAARLGFLVIVVDDRLSFANSKRFPTAGKVICESFAKCFDLLKLNAYAYIVIVTRGHRHDMDCLRSALKNQWKYLGMIGSRRRVKSITEQLMMEGYSPEVLAKINAPIGLEIGAVTPDEIAISILAQIISFRRLQDPRQGRNSPQVNWTEFDRDVIEELAQARCDKKALVTVIATKGSVPRKAGAKMIVWPDGRILGSIGGGCSEARVTQTALDVILQGGYMVQDIDMTGSIAEDEGMVCGGIMKVLIESIADDNLAKKQGS</sequence>
<dbReference type="InterPro" id="IPR052698">
    <property type="entry name" value="MoCofactor_Util/Proc"/>
</dbReference>
<dbReference type="Proteomes" id="UP000216052">
    <property type="component" value="Chromosome"/>
</dbReference>
<evidence type="ECO:0000259" key="1">
    <source>
        <dbReference type="Pfam" id="PF02625"/>
    </source>
</evidence>
<evidence type="ECO:0008006" key="5">
    <source>
        <dbReference type="Google" id="ProtNLM"/>
    </source>
</evidence>
<dbReference type="InterPro" id="IPR003777">
    <property type="entry name" value="XdhC_CoxI"/>
</dbReference>
<dbReference type="Pfam" id="PF02625">
    <property type="entry name" value="XdhC_CoxI"/>
    <property type="match status" value="1"/>
</dbReference>
<gene>
    <name evidence="3" type="ORF">SPACI_017270</name>
</gene>
<feature type="domain" description="XdhC- CoxI" evidence="1">
    <location>
        <begin position="271"/>
        <end position="328"/>
    </location>
</feature>
<feature type="domain" description="XdhC Rossmann" evidence="2">
    <location>
        <begin position="91"/>
        <end position="233"/>
    </location>
</feature>